<comment type="similarity">
    <text evidence="1 3">Belongs to the gamma-glutamylcyclotransferase family.</text>
</comment>
<dbReference type="GO" id="GO:0005829">
    <property type="term" value="C:cytosol"/>
    <property type="evidence" value="ECO:0007669"/>
    <property type="project" value="TreeGrafter"/>
</dbReference>
<proteinExistence type="inferred from homology"/>
<evidence type="ECO:0000256" key="1">
    <source>
        <dbReference type="ARBA" id="ARBA00008861"/>
    </source>
</evidence>
<feature type="active site" description="Proton acceptor" evidence="2">
    <location>
        <position position="85"/>
    </location>
</feature>
<accession>A0A0B6YU60</accession>
<dbReference type="InterPro" id="IPR013024">
    <property type="entry name" value="GGCT-like"/>
</dbReference>
<protein>
    <recommendedName>
        <fullName evidence="3">Gamma-glutamylcyclotransferase family protein</fullName>
    </recommendedName>
</protein>
<name>A0A0B6YU60_9EUPU</name>
<dbReference type="EMBL" id="HACG01012923">
    <property type="protein sequence ID" value="CEK59788.1"/>
    <property type="molecule type" value="Transcribed_RNA"/>
</dbReference>
<dbReference type="InterPro" id="IPR009288">
    <property type="entry name" value="AIG2-like_dom"/>
</dbReference>
<feature type="domain" description="Gamma-glutamylcyclotransferase AIG2-like" evidence="4">
    <location>
        <begin position="7"/>
        <end position="129"/>
    </location>
</feature>
<dbReference type="Gene3D" id="3.10.490.10">
    <property type="entry name" value="Gamma-glutamyl cyclotransferase-like"/>
    <property type="match status" value="1"/>
</dbReference>
<evidence type="ECO:0000313" key="5">
    <source>
        <dbReference type="EMBL" id="CEK59788.1"/>
    </source>
</evidence>
<dbReference type="Pfam" id="PF06094">
    <property type="entry name" value="GGACT"/>
    <property type="match status" value="1"/>
</dbReference>
<evidence type="ECO:0000256" key="3">
    <source>
        <dbReference type="RuleBase" id="RU367036"/>
    </source>
</evidence>
<dbReference type="InterPro" id="IPR039126">
    <property type="entry name" value="GGACT"/>
</dbReference>
<gene>
    <name evidence="5" type="primary">ORF37414</name>
</gene>
<dbReference type="PANTHER" id="PTHR12510">
    <property type="entry name" value="TROPONIN C-AKIN-1 PROTEIN"/>
    <property type="match status" value="1"/>
</dbReference>
<evidence type="ECO:0000256" key="2">
    <source>
        <dbReference type="PIRSR" id="PIRSR639126-1"/>
    </source>
</evidence>
<dbReference type="AlphaFoldDB" id="A0A0B6YU60"/>
<sequence length="161" mass="18550">MAQKHLVFSYGTLKSGEPNAHIMTDPATGTYRFIGSGETVKKYPMIVGSQYAIPFLLFIEGKGENVEGEVYEIDDDKFAALDYLEAYPDLYNRHKIGIAMTHDEHRNPVNPGEIRECWVYFLTQYKPEMLEQPCIKNYSSISDDHPPYVENEDLRAYEEIE</sequence>
<evidence type="ECO:0000259" key="4">
    <source>
        <dbReference type="Pfam" id="PF06094"/>
    </source>
</evidence>
<organism evidence="5">
    <name type="scientific">Arion vulgaris</name>
    <dbReference type="NCBI Taxonomy" id="1028688"/>
    <lineage>
        <taxon>Eukaryota</taxon>
        <taxon>Metazoa</taxon>
        <taxon>Spiralia</taxon>
        <taxon>Lophotrochozoa</taxon>
        <taxon>Mollusca</taxon>
        <taxon>Gastropoda</taxon>
        <taxon>Heterobranchia</taxon>
        <taxon>Euthyneura</taxon>
        <taxon>Panpulmonata</taxon>
        <taxon>Eupulmonata</taxon>
        <taxon>Stylommatophora</taxon>
        <taxon>Helicina</taxon>
        <taxon>Arionoidea</taxon>
        <taxon>Arionidae</taxon>
        <taxon>Arion</taxon>
    </lineage>
</organism>
<dbReference type="SUPFAM" id="SSF110857">
    <property type="entry name" value="Gamma-glutamyl cyclotransferase-like"/>
    <property type="match status" value="1"/>
</dbReference>
<reference evidence="5" key="1">
    <citation type="submission" date="2014-12" db="EMBL/GenBank/DDBJ databases">
        <title>Insight into the proteome of Arion vulgaris.</title>
        <authorList>
            <person name="Aradska J."/>
            <person name="Bulat T."/>
            <person name="Smidak R."/>
            <person name="Sarate P."/>
            <person name="Gangsoo J."/>
            <person name="Sialana F."/>
            <person name="Bilban M."/>
            <person name="Lubec G."/>
        </authorList>
    </citation>
    <scope>NUCLEOTIDE SEQUENCE</scope>
    <source>
        <tissue evidence="5">Skin</tissue>
    </source>
</reference>
<dbReference type="PANTHER" id="PTHR12510:SF4">
    <property type="entry name" value="GAMMA-GLUTAMYLAMINECYCLOTRANSFERASE"/>
    <property type="match status" value="1"/>
</dbReference>
<dbReference type="CDD" id="cd06661">
    <property type="entry name" value="GGCT_like"/>
    <property type="match status" value="1"/>
</dbReference>
<dbReference type="GO" id="GO:0061929">
    <property type="term" value="F:gamma-glutamylaminecyclotransferase activity"/>
    <property type="evidence" value="ECO:0007669"/>
    <property type="project" value="InterPro"/>
</dbReference>
<dbReference type="InterPro" id="IPR036568">
    <property type="entry name" value="GGCT-like_sf"/>
</dbReference>